<dbReference type="InterPro" id="IPR000150">
    <property type="entry name" value="Cof"/>
</dbReference>
<dbReference type="Proteomes" id="UP001144612">
    <property type="component" value="Unassembled WGS sequence"/>
</dbReference>
<keyword evidence="1" id="KW-0378">Hydrolase</keyword>
<comment type="caution">
    <text evidence="1">The sequence shown here is derived from an EMBL/GenBank/DDBJ whole genome shotgun (WGS) entry which is preliminary data.</text>
</comment>
<name>A0ABT4D9I6_9CLOT</name>
<evidence type="ECO:0000313" key="2">
    <source>
        <dbReference type="Proteomes" id="UP001144612"/>
    </source>
</evidence>
<dbReference type="PROSITE" id="PS01229">
    <property type="entry name" value="COF_2"/>
    <property type="match status" value="1"/>
</dbReference>
<dbReference type="Gene3D" id="3.30.1240.10">
    <property type="match status" value="1"/>
</dbReference>
<dbReference type="InterPro" id="IPR023214">
    <property type="entry name" value="HAD_sf"/>
</dbReference>
<dbReference type="SUPFAM" id="SSF56784">
    <property type="entry name" value="HAD-like"/>
    <property type="match status" value="1"/>
</dbReference>
<dbReference type="Gene3D" id="3.40.50.1000">
    <property type="entry name" value="HAD superfamily/HAD-like"/>
    <property type="match status" value="1"/>
</dbReference>
<dbReference type="SFLD" id="SFLDG01144">
    <property type="entry name" value="C2.B.4:_PGP_Like"/>
    <property type="match status" value="1"/>
</dbReference>
<dbReference type="RefSeq" id="WP_268061384.1">
    <property type="nucleotide sequence ID" value="NZ_JAPQFJ010000009.1"/>
</dbReference>
<reference evidence="1" key="1">
    <citation type="submission" date="2022-12" db="EMBL/GenBank/DDBJ databases">
        <title>Clostridium sp. nov., isolated from industrial wastewater.</title>
        <authorList>
            <person name="Jiayan W."/>
        </authorList>
    </citation>
    <scope>NUCLEOTIDE SEQUENCE</scope>
    <source>
        <strain evidence="1">ZC22-4</strain>
    </source>
</reference>
<evidence type="ECO:0000313" key="1">
    <source>
        <dbReference type="EMBL" id="MCY6958961.1"/>
    </source>
</evidence>
<gene>
    <name evidence="1" type="ORF">OW729_10130</name>
</gene>
<accession>A0ABT4D9I6</accession>
<proteinExistence type="predicted"/>
<dbReference type="NCBIfam" id="TIGR00099">
    <property type="entry name" value="Cof-subfamily"/>
    <property type="match status" value="1"/>
</dbReference>
<keyword evidence="2" id="KW-1185">Reference proteome</keyword>
<dbReference type="NCBIfam" id="TIGR01484">
    <property type="entry name" value="HAD-SF-IIB"/>
    <property type="match status" value="1"/>
</dbReference>
<dbReference type="PANTHER" id="PTHR10000:SF8">
    <property type="entry name" value="HAD SUPERFAMILY HYDROLASE-LIKE, TYPE 3"/>
    <property type="match status" value="1"/>
</dbReference>
<sequence>MGYKLICLDMDGTVLDDKKKISHRNKEAIKRAHDKGVKIAISTGRVFASARYYAEILGIKAPIIASNGAYIREKDKDEVIYESLLDKEVCKNICHIIEKYDFFNYFNTYNRIIANKPFPKQNIYRLMNEELPNNMKISLDVVSDIKEILEDDSNRIVKFISISDDYENLNKAREEIDALGGLEIVRSNINNFEVMNKGCSKGSAVERLSEFYGIKKDEVICIGDSENDLSMIKYAGMGIAMGNGEDYIKSNAKYVTDTNNNDGVAKAIEKFVL</sequence>
<dbReference type="InterPro" id="IPR036412">
    <property type="entry name" value="HAD-like_sf"/>
</dbReference>
<dbReference type="SFLD" id="SFLDG01140">
    <property type="entry name" value="C2.B:_Phosphomannomutase_and_P"/>
    <property type="match status" value="1"/>
</dbReference>
<organism evidence="1 2">
    <name type="scientific">Clostridium brassicae</name>
    <dbReference type="NCBI Taxonomy" id="2999072"/>
    <lineage>
        <taxon>Bacteria</taxon>
        <taxon>Bacillati</taxon>
        <taxon>Bacillota</taxon>
        <taxon>Clostridia</taxon>
        <taxon>Eubacteriales</taxon>
        <taxon>Clostridiaceae</taxon>
        <taxon>Clostridium</taxon>
    </lineage>
</organism>
<dbReference type="GO" id="GO:0016787">
    <property type="term" value="F:hydrolase activity"/>
    <property type="evidence" value="ECO:0007669"/>
    <property type="project" value="UniProtKB-KW"/>
</dbReference>
<dbReference type="SFLD" id="SFLDS00003">
    <property type="entry name" value="Haloacid_Dehalogenase"/>
    <property type="match status" value="1"/>
</dbReference>
<dbReference type="CDD" id="cd07516">
    <property type="entry name" value="HAD_Pase"/>
    <property type="match status" value="1"/>
</dbReference>
<dbReference type="EMBL" id="JAPQFJ010000009">
    <property type="protein sequence ID" value="MCY6958961.1"/>
    <property type="molecule type" value="Genomic_DNA"/>
</dbReference>
<dbReference type="Pfam" id="PF08282">
    <property type="entry name" value="Hydrolase_3"/>
    <property type="match status" value="1"/>
</dbReference>
<protein>
    <submittedName>
        <fullName evidence="1">Cof-type HAD-IIB family hydrolase</fullName>
    </submittedName>
</protein>
<dbReference type="InterPro" id="IPR006379">
    <property type="entry name" value="HAD-SF_hydro_IIB"/>
</dbReference>
<dbReference type="PANTHER" id="PTHR10000">
    <property type="entry name" value="PHOSPHOSERINE PHOSPHATASE"/>
    <property type="match status" value="1"/>
</dbReference>